<gene>
    <name evidence="10" type="ORF">CA3LBN_000051</name>
</gene>
<dbReference type="PANTHER" id="PTHR24287">
    <property type="entry name" value="P450, PUTATIVE (EUROFUNG)-RELATED"/>
    <property type="match status" value="1"/>
</dbReference>
<protein>
    <recommendedName>
        <fullName evidence="9">MCM10 OB-fold domain-containing protein</fullName>
    </recommendedName>
</protein>
<accession>A0ABX8I1W6</accession>
<evidence type="ECO:0000256" key="5">
    <source>
        <dbReference type="ARBA" id="ARBA00023002"/>
    </source>
</evidence>
<evidence type="ECO:0000313" key="10">
    <source>
        <dbReference type="EMBL" id="QWU85833.1"/>
    </source>
</evidence>
<proteinExistence type="inferred from homology"/>
<reference evidence="10 11" key="1">
    <citation type="submission" date="2021-06" db="EMBL/GenBank/DDBJ databases">
        <title>Candida outbreak in Lebanon.</title>
        <authorList>
            <person name="Finianos M."/>
        </authorList>
    </citation>
    <scope>NUCLEOTIDE SEQUENCE [LARGE SCALE GENOMIC DNA]</scope>
    <source>
        <strain evidence="10">CA3LBN</strain>
    </source>
</reference>
<evidence type="ECO:0000256" key="1">
    <source>
        <dbReference type="ARBA" id="ARBA00001971"/>
    </source>
</evidence>
<evidence type="ECO:0000259" key="9">
    <source>
        <dbReference type="Pfam" id="PF22379"/>
    </source>
</evidence>
<keyword evidence="5" id="KW-0560">Oxidoreductase</keyword>
<name>A0ABX8I1W6_9ASCO</name>
<evidence type="ECO:0000256" key="3">
    <source>
        <dbReference type="ARBA" id="ARBA00022617"/>
    </source>
</evidence>
<dbReference type="Pfam" id="PF00067">
    <property type="entry name" value="p450"/>
    <property type="match status" value="1"/>
</dbReference>
<dbReference type="InterPro" id="IPR017972">
    <property type="entry name" value="Cyt_P450_CS"/>
</dbReference>
<dbReference type="SUPFAM" id="SSF48264">
    <property type="entry name" value="Cytochrome P450"/>
    <property type="match status" value="1"/>
</dbReference>
<dbReference type="InterPro" id="IPR012340">
    <property type="entry name" value="NA-bd_OB-fold"/>
</dbReference>
<evidence type="ECO:0000256" key="2">
    <source>
        <dbReference type="ARBA" id="ARBA00010617"/>
    </source>
</evidence>
<dbReference type="Pfam" id="PF22379">
    <property type="entry name" value="OB_MCM10"/>
    <property type="match status" value="1"/>
</dbReference>
<keyword evidence="6" id="KW-0408">Iron</keyword>
<evidence type="ECO:0000256" key="8">
    <source>
        <dbReference type="SAM" id="MobiDB-lite"/>
    </source>
</evidence>
<sequence length="810" mass="92329">MIDPREANEAEYLTEDSDDALADLEKEFAAKKQRLLEERARKKQKQHHVDVERSPSPERKPQTEYFQKQNDSKRLEKQPEDSNPQPQTLFTTQPKSSFASRLGQEPKKTTIDLSERIFEFEDVPEYATTQTQPGDKDTNTGLELSARRLQKTHLEKLLRGIKILSIRKLLAKVVAPHFEEPRYVNWCFAGMVVFKSPPRHTVNGQKYLQLKVGDFEHSVDVMLFGPAFTRFWKLRPGEIVVILNPRIKRMKGAPSVSVGEDLHSILEVGSAKHFGYCDSATKSGSCKHVVDVSRTAEVVKPHIAKWYTIVFATILLYVVHRQVRIYRISKKFGCKDTEPIPAPFFGVPLLVDALKSINNGTILELIGERFSKAHNDTCHLMLGGIRVLFTFSPENYKAILANQFNDFALGKRHSHFLPLLGDGIFTLDSHGWKNSRAMLRPQFSREQIAHVRTLEPHVLTLASHIKKANGETFDIQDLFFKFTVDTATEILFGESVYCLRDGTVPEKPPHDLFPGREEFGEAFNLTQRVLAMRSYSQVFYRVIDGFKFRSACSKVHKFAQFYVNKALDAPQEEIEAKSEKGYTFLYELVKQTRDPKVLQDQLLNIMVAGRDTTAGLLSFTLFELSRHPEVYNRLKEEVLVQFGEGTPEDISNISFESLKKCEYLKWVLNEVLRMYPSVPMNFREATKDTVLPTGGGPDGTAPVFVAKGTTVAYSVYNTQRDPKYYGKDSNEFKPERWAENQKLGWAYLPFNGGPRICLGQQFALTEASYVVVRLIQLFPNLVSAYEGPYPPKKMLHLTLSMFDGVPVKMT</sequence>
<dbReference type="PRINTS" id="PR00464">
    <property type="entry name" value="EP450II"/>
</dbReference>
<feature type="compositionally biased region" description="Basic and acidic residues" evidence="8">
    <location>
        <begin position="70"/>
        <end position="80"/>
    </location>
</feature>
<dbReference type="InterPro" id="IPR055065">
    <property type="entry name" value="OB_MCM10"/>
</dbReference>
<dbReference type="Proteomes" id="UP000825434">
    <property type="component" value="Chromosome 1"/>
</dbReference>
<dbReference type="PRINTS" id="PR01239">
    <property type="entry name" value="EP450IICYP52"/>
</dbReference>
<keyword evidence="3" id="KW-0349">Heme</keyword>
<dbReference type="SUPFAM" id="SSF50249">
    <property type="entry name" value="Nucleic acid-binding proteins"/>
    <property type="match status" value="1"/>
</dbReference>
<feature type="region of interest" description="Disordered" evidence="8">
    <location>
        <begin position="38"/>
        <end position="106"/>
    </location>
</feature>
<dbReference type="InterPro" id="IPR036396">
    <property type="entry name" value="Cyt_P450_sf"/>
</dbReference>
<dbReference type="CDD" id="cd11063">
    <property type="entry name" value="CYP52"/>
    <property type="match status" value="1"/>
</dbReference>
<keyword evidence="7" id="KW-0503">Monooxygenase</keyword>
<evidence type="ECO:0000256" key="4">
    <source>
        <dbReference type="ARBA" id="ARBA00022723"/>
    </source>
</evidence>
<dbReference type="Gene3D" id="1.10.630.10">
    <property type="entry name" value="Cytochrome P450"/>
    <property type="match status" value="1"/>
</dbReference>
<dbReference type="InterPro" id="IPR001128">
    <property type="entry name" value="Cyt_P450"/>
</dbReference>
<keyword evidence="4" id="KW-0479">Metal-binding</keyword>
<evidence type="ECO:0000313" key="11">
    <source>
        <dbReference type="Proteomes" id="UP000825434"/>
    </source>
</evidence>
<dbReference type="PANTHER" id="PTHR24287:SF1">
    <property type="entry name" value="P450, PUTATIVE (EUROFUNG)-RELATED"/>
    <property type="match status" value="1"/>
</dbReference>
<dbReference type="InterPro" id="IPR047146">
    <property type="entry name" value="Cyt_P450_E_CYP52_fungi"/>
</dbReference>
<feature type="compositionally biased region" description="Basic and acidic residues" evidence="8">
    <location>
        <begin position="47"/>
        <end position="62"/>
    </location>
</feature>
<keyword evidence="11" id="KW-1185">Reference proteome</keyword>
<dbReference type="PRINTS" id="PR00385">
    <property type="entry name" value="P450"/>
</dbReference>
<feature type="compositionally biased region" description="Polar residues" evidence="8">
    <location>
        <begin position="81"/>
        <end position="99"/>
    </location>
</feature>
<comment type="cofactor">
    <cofactor evidence="1">
        <name>heme</name>
        <dbReference type="ChEBI" id="CHEBI:30413"/>
    </cofactor>
</comment>
<comment type="similarity">
    <text evidence="2">Belongs to the cytochrome P450 family.</text>
</comment>
<dbReference type="PROSITE" id="PS00086">
    <property type="entry name" value="CYTOCHROME_P450"/>
    <property type="match status" value="1"/>
</dbReference>
<dbReference type="Gene3D" id="2.40.50.140">
    <property type="entry name" value="Nucleic acid-binding proteins"/>
    <property type="match status" value="1"/>
</dbReference>
<dbReference type="InterPro" id="IPR002402">
    <property type="entry name" value="Cyt_P450_E_grp-II"/>
</dbReference>
<evidence type="ECO:0000256" key="7">
    <source>
        <dbReference type="ARBA" id="ARBA00023033"/>
    </source>
</evidence>
<feature type="domain" description="MCM10 OB-fold" evidence="9">
    <location>
        <begin position="140"/>
        <end position="257"/>
    </location>
</feature>
<evidence type="ECO:0000256" key="6">
    <source>
        <dbReference type="ARBA" id="ARBA00023004"/>
    </source>
</evidence>
<dbReference type="InterPro" id="IPR002974">
    <property type="entry name" value="Cyt_P450_E_CYP52_ascomycetes"/>
</dbReference>
<organism evidence="10 11">
    <name type="scientific">Candidozyma haemuli</name>
    <dbReference type="NCBI Taxonomy" id="45357"/>
    <lineage>
        <taxon>Eukaryota</taxon>
        <taxon>Fungi</taxon>
        <taxon>Dikarya</taxon>
        <taxon>Ascomycota</taxon>
        <taxon>Saccharomycotina</taxon>
        <taxon>Pichiomycetes</taxon>
        <taxon>Metschnikowiaceae</taxon>
        <taxon>Candidozyma</taxon>
    </lineage>
</organism>
<dbReference type="EMBL" id="CP076661">
    <property type="protein sequence ID" value="QWU85833.1"/>
    <property type="molecule type" value="Genomic_DNA"/>
</dbReference>